<dbReference type="GO" id="GO:0003700">
    <property type="term" value="F:DNA-binding transcription factor activity"/>
    <property type="evidence" value="ECO:0007669"/>
    <property type="project" value="TreeGrafter"/>
</dbReference>
<dbReference type="Pfam" id="PF07883">
    <property type="entry name" value="Cupin_2"/>
    <property type="match status" value="1"/>
</dbReference>
<dbReference type="CDD" id="cd00093">
    <property type="entry name" value="HTH_XRE"/>
    <property type="match status" value="1"/>
</dbReference>
<dbReference type="InterPro" id="IPR011051">
    <property type="entry name" value="RmlC_Cupin_sf"/>
</dbReference>
<protein>
    <submittedName>
        <fullName evidence="3">DNA-binding protein</fullName>
    </submittedName>
</protein>
<dbReference type="Proteomes" id="UP001144471">
    <property type="component" value="Unassembled WGS sequence"/>
</dbReference>
<name>A0A9W6LLZ4_9FUSO</name>
<dbReference type="Gene3D" id="2.60.120.10">
    <property type="entry name" value="Jelly Rolls"/>
    <property type="match status" value="1"/>
</dbReference>
<dbReference type="SUPFAM" id="SSF47413">
    <property type="entry name" value="lambda repressor-like DNA-binding domains"/>
    <property type="match status" value="1"/>
</dbReference>
<accession>A0A9W6LLZ4</accession>
<comment type="caution">
    <text evidence="3">The sequence shown here is derived from an EMBL/GenBank/DDBJ whole genome shotgun (WGS) entry which is preliminary data.</text>
</comment>
<dbReference type="PROSITE" id="PS50943">
    <property type="entry name" value="HTH_CROC1"/>
    <property type="match status" value="1"/>
</dbReference>
<evidence type="ECO:0000313" key="3">
    <source>
        <dbReference type="EMBL" id="GLI55157.1"/>
    </source>
</evidence>
<dbReference type="InterPro" id="IPR013096">
    <property type="entry name" value="Cupin_2"/>
</dbReference>
<dbReference type="InterPro" id="IPR010982">
    <property type="entry name" value="Lambda_DNA-bd_dom_sf"/>
</dbReference>
<feature type="domain" description="HTH cro/C1-type" evidence="2">
    <location>
        <begin position="8"/>
        <end position="62"/>
    </location>
</feature>
<proteinExistence type="predicted"/>
<reference evidence="3" key="1">
    <citation type="submission" date="2022-12" db="EMBL/GenBank/DDBJ databases">
        <title>Reference genome sequencing for broad-spectrum identification of bacterial and archaeal isolates by mass spectrometry.</title>
        <authorList>
            <person name="Sekiguchi Y."/>
            <person name="Tourlousse D.M."/>
        </authorList>
    </citation>
    <scope>NUCLEOTIDE SEQUENCE</scope>
    <source>
        <strain evidence="3">10succ1</strain>
    </source>
</reference>
<dbReference type="SUPFAM" id="SSF51182">
    <property type="entry name" value="RmlC-like cupins"/>
    <property type="match status" value="1"/>
</dbReference>
<dbReference type="EMBL" id="BSDY01000002">
    <property type="protein sequence ID" value="GLI55157.1"/>
    <property type="molecule type" value="Genomic_DNA"/>
</dbReference>
<dbReference type="Pfam" id="PF01381">
    <property type="entry name" value="HTH_3"/>
    <property type="match status" value="1"/>
</dbReference>
<dbReference type="PANTHER" id="PTHR46797">
    <property type="entry name" value="HTH-TYPE TRANSCRIPTIONAL REGULATOR"/>
    <property type="match status" value="1"/>
</dbReference>
<dbReference type="RefSeq" id="WP_281833441.1">
    <property type="nucleotide sequence ID" value="NZ_BSDY01000002.1"/>
</dbReference>
<keyword evidence="4" id="KW-1185">Reference proteome</keyword>
<gene>
    <name evidence="3" type="ORF">PM10SUCC1_06720</name>
</gene>
<dbReference type="InterPro" id="IPR001387">
    <property type="entry name" value="Cro/C1-type_HTH"/>
</dbReference>
<dbReference type="GO" id="GO:0005829">
    <property type="term" value="C:cytosol"/>
    <property type="evidence" value="ECO:0007669"/>
    <property type="project" value="TreeGrafter"/>
</dbReference>
<dbReference type="Gene3D" id="1.10.260.40">
    <property type="entry name" value="lambda repressor-like DNA-binding domains"/>
    <property type="match status" value="1"/>
</dbReference>
<dbReference type="AlphaFoldDB" id="A0A9W6LLZ4"/>
<dbReference type="InterPro" id="IPR050807">
    <property type="entry name" value="TransReg_Diox_bact_type"/>
</dbReference>
<organism evidence="3 4">
    <name type="scientific">Propionigenium maris DSM 9537</name>
    <dbReference type="NCBI Taxonomy" id="1123000"/>
    <lineage>
        <taxon>Bacteria</taxon>
        <taxon>Fusobacteriati</taxon>
        <taxon>Fusobacteriota</taxon>
        <taxon>Fusobacteriia</taxon>
        <taxon>Fusobacteriales</taxon>
        <taxon>Fusobacteriaceae</taxon>
        <taxon>Propionigenium</taxon>
    </lineage>
</organism>
<evidence type="ECO:0000256" key="1">
    <source>
        <dbReference type="ARBA" id="ARBA00023125"/>
    </source>
</evidence>
<sequence length="178" mass="20434">MNNLGEKIKFYRKDKGLTLKELSQITGLSVGFISNIERNQNSPSVSNLQQICTALNINLMEIIQDGTEKSPVLKREERKEIFSSKSEQTKIELLTKGTNDLNGIAITIEGNSDYSDLSWGHNYDEIGVVVRGTLEIELENKIYILEEGDSIYLEKFTPHRYRNPNEERNVTFWFSVKK</sequence>
<evidence type="ECO:0000259" key="2">
    <source>
        <dbReference type="PROSITE" id="PS50943"/>
    </source>
</evidence>
<evidence type="ECO:0000313" key="4">
    <source>
        <dbReference type="Proteomes" id="UP001144471"/>
    </source>
</evidence>
<dbReference type="PANTHER" id="PTHR46797:SF2">
    <property type="entry name" value="TRANSCRIPTIONAL REGULATOR"/>
    <property type="match status" value="1"/>
</dbReference>
<dbReference type="SMART" id="SM00530">
    <property type="entry name" value="HTH_XRE"/>
    <property type="match status" value="1"/>
</dbReference>
<dbReference type="InterPro" id="IPR014710">
    <property type="entry name" value="RmlC-like_jellyroll"/>
</dbReference>
<dbReference type="GO" id="GO:0003677">
    <property type="term" value="F:DNA binding"/>
    <property type="evidence" value="ECO:0007669"/>
    <property type="project" value="UniProtKB-KW"/>
</dbReference>
<dbReference type="CDD" id="cd02209">
    <property type="entry name" value="cupin_XRE_C"/>
    <property type="match status" value="1"/>
</dbReference>
<keyword evidence="1 3" id="KW-0238">DNA-binding</keyword>